<sequence length="108" mass="11123">MFSLLIFDLGENRLIGINPVRRALDTGPAGMVSPFPPLLGPDARARRKAAPAGSVVAIPPADEGFSAQFPLRLVAAPSAVPGVVGAVCVGVVDEAEKGCEEEDEVVES</sequence>
<proteinExistence type="predicted"/>
<accession>A0A9Q8SS18</accession>
<dbReference type="RefSeq" id="XP_049144127.1">
    <property type="nucleotide sequence ID" value="XM_049286984.1"/>
</dbReference>
<evidence type="ECO:0000313" key="2">
    <source>
        <dbReference type="Proteomes" id="UP000830671"/>
    </source>
</evidence>
<dbReference type="EMBL" id="CP019476">
    <property type="protein sequence ID" value="UQC82504.1"/>
    <property type="molecule type" value="Genomic_DNA"/>
</dbReference>
<dbReference type="KEGG" id="clup:CLUP02_07992"/>
<gene>
    <name evidence="1" type="ORF">CLUP02_07992</name>
</gene>
<protein>
    <submittedName>
        <fullName evidence="1">Uncharacterized protein</fullName>
    </submittedName>
</protein>
<reference evidence="1" key="1">
    <citation type="journal article" date="2021" name="Mol. Plant Microbe Interact.">
        <title>Complete Genome Sequence of the Plant-Pathogenic Fungus Colletotrichum lupini.</title>
        <authorList>
            <person name="Baroncelli R."/>
            <person name="Pensec F."/>
            <person name="Da Lio D."/>
            <person name="Boufleur T."/>
            <person name="Vicente I."/>
            <person name="Sarrocco S."/>
            <person name="Picot A."/>
            <person name="Baraldi E."/>
            <person name="Sukno S."/>
            <person name="Thon M."/>
            <person name="Le Floch G."/>
        </authorList>
    </citation>
    <scope>NUCLEOTIDE SEQUENCE</scope>
    <source>
        <strain evidence="1">IMI 504893</strain>
    </source>
</reference>
<organism evidence="1 2">
    <name type="scientific">Colletotrichum lupini</name>
    <dbReference type="NCBI Taxonomy" id="145971"/>
    <lineage>
        <taxon>Eukaryota</taxon>
        <taxon>Fungi</taxon>
        <taxon>Dikarya</taxon>
        <taxon>Ascomycota</taxon>
        <taxon>Pezizomycotina</taxon>
        <taxon>Sordariomycetes</taxon>
        <taxon>Hypocreomycetidae</taxon>
        <taxon>Glomerellales</taxon>
        <taxon>Glomerellaceae</taxon>
        <taxon>Colletotrichum</taxon>
        <taxon>Colletotrichum acutatum species complex</taxon>
    </lineage>
</organism>
<dbReference type="AlphaFoldDB" id="A0A9Q8SS18"/>
<dbReference type="Proteomes" id="UP000830671">
    <property type="component" value="Chromosome 4"/>
</dbReference>
<keyword evidence="2" id="KW-1185">Reference proteome</keyword>
<name>A0A9Q8SS18_9PEZI</name>
<dbReference type="GeneID" id="73341994"/>
<evidence type="ECO:0000313" key="1">
    <source>
        <dbReference type="EMBL" id="UQC82504.1"/>
    </source>
</evidence>